<sequence>MELNGKTDFTMMLIYECVECTGMVAASLRLEMILNIRRPVNGDAWALILTLFAQVRGCLDQFDQMYKEDCNHGEFNDRYFFNHD</sequence>
<dbReference type="Proteomes" id="UP000270094">
    <property type="component" value="Unassembled WGS sequence"/>
</dbReference>
<reference evidence="1 2" key="1">
    <citation type="submission" date="2018-11" db="EMBL/GenBank/DDBJ databases">
        <authorList>
            <consortium name="Pathogen Informatics"/>
        </authorList>
    </citation>
    <scope>NUCLEOTIDE SEQUENCE [LARGE SCALE GENOMIC DNA]</scope>
</reference>
<organism evidence="1 2">
    <name type="scientific">Strongylus vulgaris</name>
    <name type="common">Blood worm</name>
    <dbReference type="NCBI Taxonomy" id="40348"/>
    <lineage>
        <taxon>Eukaryota</taxon>
        <taxon>Metazoa</taxon>
        <taxon>Ecdysozoa</taxon>
        <taxon>Nematoda</taxon>
        <taxon>Chromadorea</taxon>
        <taxon>Rhabditida</taxon>
        <taxon>Rhabditina</taxon>
        <taxon>Rhabditomorpha</taxon>
        <taxon>Strongyloidea</taxon>
        <taxon>Strongylidae</taxon>
        <taxon>Strongylus</taxon>
    </lineage>
</organism>
<evidence type="ECO:0000313" key="1">
    <source>
        <dbReference type="EMBL" id="VDM82842.1"/>
    </source>
</evidence>
<proteinExistence type="predicted"/>
<feature type="non-terminal residue" evidence="1">
    <location>
        <position position="84"/>
    </location>
</feature>
<gene>
    <name evidence="1" type="ORF">SVUK_LOCUS17840</name>
</gene>
<keyword evidence="2" id="KW-1185">Reference proteome</keyword>
<protein>
    <submittedName>
        <fullName evidence="1">Uncharacterized protein</fullName>
    </submittedName>
</protein>
<dbReference type="EMBL" id="UYYB01119728">
    <property type="protein sequence ID" value="VDM82842.1"/>
    <property type="molecule type" value="Genomic_DNA"/>
</dbReference>
<evidence type="ECO:0000313" key="2">
    <source>
        <dbReference type="Proteomes" id="UP000270094"/>
    </source>
</evidence>
<dbReference type="AlphaFoldDB" id="A0A3P7LUU4"/>
<name>A0A3P7LUU4_STRVU</name>
<accession>A0A3P7LUU4</accession>